<dbReference type="PANTHER" id="PTHR21358">
    <property type="entry name" value="PROTEIN MAELSTROM HOMOLOG"/>
    <property type="match status" value="1"/>
</dbReference>
<organism evidence="14">
    <name type="scientific">Apis mellifera</name>
    <name type="common">Honeybee</name>
    <dbReference type="NCBI Taxonomy" id="7460"/>
    <lineage>
        <taxon>Eukaryota</taxon>
        <taxon>Metazoa</taxon>
        <taxon>Ecdysozoa</taxon>
        <taxon>Arthropoda</taxon>
        <taxon>Hexapoda</taxon>
        <taxon>Insecta</taxon>
        <taxon>Pterygota</taxon>
        <taxon>Neoptera</taxon>
        <taxon>Endopterygota</taxon>
        <taxon>Hymenoptera</taxon>
        <taxon>Apocrita</taxon>
        <taxon>Aculeata</taxon>
        <taxon>Apoidea</taxon>
        <taxon>Anthophila</taxon>
        <taxon>Apidae</taxon>
        <taxon>Apis</taxon>
    </lineage>
</organism>
<dbReference type="RefSeq" id="XP_393065.4">
    <property type="nucleotide sequence ID" value="XM_393065.7"/>
</dbReference>
<evidence type="ECO:0000256" key="11">
    <source>
        <dbReference type="SAM" id="MobiDB-lite"/>
    </source>
</evidence>
<dbReference type="OMA" id="KHEIFDH"/>
<dbReference type="GO" id="GO:0005634">
    <property type="term" value="C:nucleus"/>
    <property type="evidence" value="ECO:0007669"/>
    <property type="project" value="UniProtKB-SubCell"/>
</dbReference>
<dbReference type="PANTHER" id="PTHR21358:SF4">
    <property type="entry name" value="PROTEIN MAELSTROM HOMOLOG"/>
    <property type="match status" value="1"/>
</dbReference>
<feature type="domain" description="HMG box" evidence="12">
    <location>
        <begin position="2"/>
        <end position="64"/>
    </location>
</feature>
<keyword evidence="10" id="KW-0469">Meiosis</keyword>
<accession>A0A7M7R3R8</accession>
<dbReference type="KEGG" id="ame:409557"/>
<keyword evidence="7" id="KW-0238">DNA-binding</keyword>
<dbReference type="Pfam" id="PF09011">
    <property type="entry name" value="HMG_box_2"/>
    <property type="match status" value="1"/>
</dbReference>
<dbReference type="GO" id="GO:0034587">
    <property type="term" value="P:piRNA processing"/>
    <property type="evidence" value="ECO:0007669"/>
    <property type="project" value="TreeGrafter"/>
</dbReference>
<dbReference type="OrthoDB" id="24555at2759"/>
<accession>A0A8B9AWU2</accession>
<dbReference type="Pfam" id="PF13017">
    <property type="entry name" value="Maelstrom"/>
    <property type="match status" value="1"/>
</dbReference>
<accession>A0A8B8H3S8</accession>
<evidence type="ECO:0000256" key="5">
    <source>
        <dbReference type="ARBA" id="ARBA00022490"/>
    </source>
</evidence>
<dbReference type="InterPro" id="IPR039259">
    <property type="entry name" value="Protein_maelstrom"/>
</dbReference>
<dbReference type="Gene3D" id="1.10.30.10">
    <property type="entry name" value="High mobility group box domain"/>
    <property type="match status" value="1"/>
</dbReference>
<dbReference type="InterPro" id="IPR036910">
    <property type="entry name" value="HMG_box_dom_sf"/>
</dbReference>
<dbReference type="GO" id="GO:0007140">
    <property type="term" value="P:male meiotic nuclear division"/>
    <property type="evidence" value="ECO:0007669"/>
    <property type="project" value="TreeGrafter"/>
</dbReference>
<reference evidence="16 17" key="2">
    <citation type="submission" date="2025-04" db="UniProtKB">
        <authorList>
            <consortium name="RefSeq"/>
        </authorList>
    </citation>
    <scope>IDENTIFICATION</scope>
    <source>
        <strain evidence="16 17">DH4</strain>
        <tissue evidence="16 17">Whole body</tissue>
    </source>
</reference>
<feature type="region of interest" description="Disordered" evidence="11">
    <location>
        <begin position="437"/>
        <end position="481"/>
    </location>
</feature>
<dbReference type="InterPro" id="IPR009071">
    <property type="entry name" value="HMG_box_dom"/>
</dbReference>
<protein>
    <submittedName>
        <fullName evidence="16 17">Protein maelstrom</fullName>
    </submittedName>
</protein>
<evidence type="ECO:0000256" key="2">
    <source>
        <dbReference type="ARBA" id="ARBA00004496"/>
    </source>
</evidence>
<evidence type="ECO:0000256" key="1">
    <source>
        <dbReference type="ARBA" id="ARBA00004123"/>
    </source>
</evidence>
<keyword evidence="6" id="KW-0221">Differentiation</keyword>
<dbReference type="EnsemblMetazoa" id="XM_393065">
    <property type="protein sequence ID" value="XP_393065"/>
    <property type="gene ID" value="LOC409557"/>
</dbReference>
<evidence type="ECO:0000259" key="13">
    <source>
        <dbReference type="Pfam" id="PF13017"/>
    </source>
</evidence>
<name>A0A7M7R3R8_APIME</name>
<accession>A0A7M7MMJ7</accession>
<evidence type="ECO:0000256" key="3">
    <source>
        <dbReference type="ARBA" id="ARBA00007057"/>
    </source>
</evidence>
<proteinExistence type="inferred from homology"/>
<keyword evidence="9" id="KW-0539">Nucleus</keyword>
<dbReference type="AlphaFoldDB" id="A0A7M7R3R8"/>
<dbReference type="EnsemblMetazoa" id="XM_026442458">
    <property type="protein sequence ID" value="XP_026298243"/>
    <property type="gene ID" value="LOC409557"/>
</dbReference>
<evidence type="ECO:0000313" key="17">
    <source>
        <dbReference type="RefSeq" id="XP_393065.4"/>
    </source>
</evidence>
<dbReference type="GO" id="GO:0030154">
    <property type="term" value="P:cell differentiation"/>
    <property type="evidence" value="ECO:0007669"/>
    <property type="project" value="UniProtKB-KW"/>
</dbReference>
<evidence type="ECO:0000313" key="14">
    <source>
        <dbReference type="EnsemblMetazoa" id="XP_393065"/>
    </source>
</evidence>
<gene>
    <name evidence="14" type="primary">409557</name>
    <name evidence="16 17" type="synonym">LOC409557</name>
</gene>
<dbReference type="SUPFAM" id="SSF47095">
    <property type="entry name" value="HMG-box"/>
    <property type="match status" value="1"/>
</dbReference>
<dbReference type="GO" id="GO:0045892">
    <property type="term" value="P:negative regulation of DNA-templated transcription"/>
    <property type="evidence" value="ECO:0007669"/>
    <property type="project" value="TreeGrafter"/>
</dbReference>
<feature type="domain" description="Maelstrom" evidence="13">
    <location>
        <begin position="131"/>
        <end position="335"/>
    </location>
</feature>
<dbReference type="RefSeq" id="XP_026298243.1">
    <property type="nucleotide sequence ID" value="XM_026442458.1"/>
</dbReference>
<keyword evidence="4" id="KW-0217">Developmental protein</keyword>
<keyword evidence="15" id="KW-1185">Reference proteome</keyword>
<reference evidence="14" key="1">
    <citation type="submission" date="2021-01" db="UniProtKB">
        <authorList>
            <consortium name="EnsemblMetazoa"/>
        </authorList>
    </citation>
    <scope>IDENTIFICATION</scope>
    <source>
        <strain evidence="14">DH4</strain>
    </source>
</reference>
<dbReference type="GO" id="GO:0060964">
    <property type="term" value="P:regulation of miRNA-mediated gene silencing"/>
    <property type="evidence" value="ECO:0007669"/>
    <property type="project" value="InterPro"/>
</dbReference>
<evidence type="ECO:0000256" key="4">
    <source>
        <dbReference type="ARBA" id="ARBA00022473"/>
    </source>
</evidence>
<dbReference type="GO" id="GO:0043186">
    <property type="term" value="C:P granule"/>
    <property type="evidence" value="ECO:0007669"/>
    <property type="project" value="TreeGrafter"/>
</dbReference>
<evidence type="ECO:0000256" key="8">
    <source>
        <dbReference type="ARBA" id="ARBA00023158"/>
    </source>
</evidence>
<dbReference type="Proteomes" id="UP000005203">
    <property type="component" value="Linkage group LG8"/>
</dbReference>
<dbReference type="GO" id="GO:0043565">
    <property type="term" value="F:sequence-specific DNA binding"/>
    <property type="evidence" value="ECO:0007669"/>
    <property type="project" value="TreeGrafter"/>
</dbReference>
<evidence type="ECO:0000313" key="15">
    <source>
        <dbReference type="Proteomes" id="UP000005203"/>
    </source>
</evidence>
<evidence type="ECO:0000256" key="10">
    <source>
        <dbReference type="ARBA" id="ARBA00023254"/>
    </source>
</evidence>
<keyword evidence="5" id="KW-0963">Cytoplasm</keyword>
<comment type="similarity">
    <text evidence="3">Belongs to the maelstrom family.</text>
</comment>
<evidence type="ECO:0000256" key="9">
    <source>
        <dbReference type="ARBA" id="ARBA00023242"/>
    </source>
</evidence>
<evidence type="ECO:0000313" key="16">
    <source>
        <dbReference type="RefSeq" id="XP_026298243.1"/>
    </source>
</evidence>
<feature type="compositionally biased region" description="Polar residues" evidence="11">
    <location>
        <begin position="438"/>
        <end position="449"/>
    </location>
</feature>
<dbReference type="CDD" id="cd21992">
    <property type="entry name" value="HMG-box_MAEL"/>
    <property type="match status" value="1"/>
</dbReference>
<evidence type="ECO:0000259" key="12">
    <source>
        <dbReference type="Pfam" id="PF09011"/>
    </source>
</evidence>
<evidence type="ECO:0000256" key="6">
    <source>
        <dbReference type="ARBA" id="ARBA00022782"/>
    </source>
</evidence>
<sequence>MSKNAFYFFMLDWQRRQQRRGEIFNSLKDVAADPRCSEDWKNISPQEKGIYIAKAKDSKIKAQGSMSKKTTIGEDLTEVELNLKREQEFQQKMLQYIDSVVSMGLLHNNLQKLKFIFIHVNWFYKREIGINKCEFCPAEFAVAQFSLENGVENIYHEVLKMKIPLGWKRDAIETSQQTHQIPIELEDGQSDFSYMFNELTKFLESNKTGNKFPPLFTAKDLSPVVESLLIKMIDASNGSIDDFIIYSIEALFGALRNAAVQKVDDRSIPLIVAENEFSKDFLCNTRGLECDFHKILDISQYCSKSIVKRWAFTICDYCCEYLNIKLIEGVHRPKETPFLQSSDQDKKSGKGASGIDKRIKHLSITDRLKVLEMNGVSGDHRSIVSERSYGIEQRRRNECKPLDIIDHGKASTSSLDNSALNIPTRPLRTPKTMPQAFLGSQESSTSDALNPNDFPPIRGRGINYKRKTTDIKSPLGKGRGK</sequence>
<dbReference type="GO" id="GO:0007283">
    <property type="term" value="P:spermatogenesis"/>
    <property type="evidence" value="ECO:0007669"/>
    <property type="project" value="TreeGrafter"/>
</dbReference>
<comment type="subcellular location">
    <subcellularLocation>
        <location evidence="2">Cytoplasm</location>
    </subcellularLocation>
    <subcellularLocation>
        <location evidence="1">Nucleus</location>
    </subcellularLocation>
</comment>
<dbReference type="GeneID" id="409557"/>
<dbReference type="InterPro" id="IPR024970">
    <property type="entry name" value="Maelstrom"/>
</dbReference>
<keyword evidence="8" id="KW-0943">RNA-mediated gene silencing</keyword>
<evidence type="ECO:0000256" key="7">
    <source>
        <dbReference type="ARBA" id="ARBA00023125"/>
    </source>
</evidence>